<dbReference type="Proteomes" id="UP000289738">
    <property type="component" value="Chromosome A03"/>
</dbReference>
<evidence type="ECO:0000313" key="2">
    <source>
        <dbReference type="Proteomes" id="UP000289738"/>
    </source>
</evidence>
<protein>
    <submittedName>
        <fullName evidence="1">Uncharacterized protein</fullName>
    </submittedName>
</protein>
<evidence type="ECO:0000313" key="1">
    <source>
        <dbReference type="EMBL" id="RYR66990.1"/>
    </source>
</evidence>
<dbReference type="EMBL" id="SDMP01000003">
    <property type="protein sequence ID" value="RYR66990.1"/>
    <property type="molecule type" value="Genomic_DNA"/>
</dbReference>
<proteinExistence type="predicted"/>
<name>A0A445DUZ1_ARAHY</name>
<sequence>MLRFNGNLQPIGNKAGILCGVLRLLGANYKFPICEKDGRKISSKDNIYSESVKRTILQSIGRYWKEMRNMLYHTYYDLEKTIEQNIKGCASGIIADHWG</sequence>
<accession>A0A445DUZ1</accession>
<reference evidence="1 2" key="1">
    <citation type="submission" date="2019-01" db="EMBL/GenBank/DDBJ databases">
        <title>Sequencing of cultivated peanut Arachis hypogaea provides insights into genome evolution and oil improvement.</title>
        <authorList>
            <person name="Chen X."/>
        </authorList>
    </citation>
    <scope>NUCLEOTIDE SEQUENCE [LARGE SCALE GENOMIC DNA]</scope>
    <source>
        <strain evidence="2">cv. Fuhuasheng</strain>
        <tissue evidence="1">Leaves</tissue>
    </source>
</reference>
<gene>
    <name evidence="1" type="ORF">Ahy_A03g013209</name>
</gene>
<comment type="caution">
    <text evidence="1">The sequence shown here is derived from an EMBL/GenBank/DDBJ whole genome shotgun (WGS) entry which is preliminary data.</text>
</comment>
<organism evidence="1 2">
    <name type="scientific">Arachis hypogaea</name>
    <name type="common">Peanut</name>
    <dbReference type="NCBI Taxonomy" id="3818"/>
    <lineage>
        <taxon>Eukaryota</taxon>
        <taxon>Viridiplantae</taxon>
        <taxon>Streptophyta</taxon>
        <taxon>Embryophyta</taxon>
        <taxon>Tracheophyta</taxon>
        <taxon>Spermatophyta</taxon>
        <taxon>Magnoliopsida</taxon>
        <taxon>eudicotyledons</taxon>
        <taxon>Gunneridae</taxon>
        <taxon>Pentapetalae</taxon>
        <taxon>rosids</taxon>
        <taxon>fabids</taxon>
        <taxon>Fabales</taxon>
        <taxon>Fabaceae</taxon>
        <taxon>Papilionoideae</taxon>
        <taxon>50 kb inversion clade</taxon>
        <taxon>dalbergioids sensu lato</taxon>
        <taxon>Dalbergieae</taxon>
        <taxon>Pterocarpus clade</taxon>
        <taxon>Arachis</taxon>
    </lineage>
</organism>
<dbReference type="AlphaFoldDB" id="A0A445DUZ1"/>
<keyword evidence="2" id="KW-1185">Reference proteome</keyword>